<accession>Q22930</accession>
<evidence type="ECO:0000256" key="1">
    <source>
        <dbReference type="SAM" id="SignalP"/>
    </source>
</evidence>
<organism evidence="3 4">
    <name type="scientific">Caenorhabditis elegans</name>
    <dbReference type="NCBI Taxonomy" id="6239"/>
    <lineage>
        <taxon>Eukaryota</taxon>
        <taxon>Metazoa</taxon>
        <taxon>Ecdysozoa</taxon>
        <taxon>Nematoda</taxon>
        <taxon>Chromadorea</taxon>
        <taxon>Rhabditida</taxon>
        <taxon>Rhabditina</taxon>
        <taxon>Rhabditomorpha</taxon>
        <taxon>Rhabditoidea</taxon>
        <taxon>Rhabditidae</taxon>
        <taxon>Peloderinae</taxon>
        <taxon>Caenorhabditis</taxon>
    </lineage>
</organism>
<feature type="chain" id="PRO_5004200814" evidence="1">
    <location>
        <begin position="18"/>
        <end position="208"/>
    </location>
</feature>
<dbReference type="RefSeq" id="NP_504963.1">
    <property type="nucleotide sequence ID" value="NM_072562.1"/>
</dbReference>
<dbReference type="Pfam" id="PF00188">
    <property type="entry name" value="CAP"/>
    <property type="match status" value="1"/>
</dbReference>
<dbReference type="HOGENOM" id="CLU_035730_7_1_1"/>
<reference evidence="3 4" key="1">
    <citation type="journal article" date="1998" name="Science">
        <title>Genome sequence of the nematode C. elegans: a platform for investigating biology.</title>
        <authorList>
            <consortium name="The C. elegans sequencing consortium"/>
            <person name="Sulson J.E."/>
            <person name="Waterston R."/>
        </authorList>
    </citation>
    <scope>NUCLEOTIDE SEQUENCE [LARGE SCALE GENOMIC DNA]</scope>
    <source>
        <strain evidence="3 4">Bristol N2</strain>
    </source>
</reference>
<sequence length="208" mass="23634">MKNIIMILLGLTVGSFASTHEWNETAIEGLVFVHNKLRNDASQGLWARHNISKSTDMQKLFWNNSLVAEAKHEMYDCDQLEKRELTLGENIYQYDVTTYDDVDGQQGEAAINKDSHDALSSKDQAAQYRLRQILYSKSNSIGCIYESCDRIDDEGTNYNTRFIICKYSPALKNIDDQLYEEGEEACSNCPSGTSCTDPMMKLCEKKLV</sequence>
<dbReference type="InterPro" id="IPR014044">
    <property type="entry name" value="CAP_dom"/>
</dbReference>
<evidence type="ECO:0000313" key="5">
    <source>
        <dbReference type="WormBase" id="C50E3.10"/>
    </source>
</evidence>
<dbReference type="CTD" id="183662"/>
<protein>
    <submittedName>
        <fullName evidence="3">SCP domain-containing protein</fullName>
    </submittedName>
</protein>
<dbReference type="SMR" id="Q22930"/>
<evidence type="ECO:0000313" key="4">
    <source>
        <dbReference type="Proteomes" id="UP000001940"/>
    </source>
</evidence>
<dbReference type="FunFam" id="3.40.33.10:FF:000044">
    <property type="entry name" value="SCP-Like extracellular protein"/>
    <property type="match status" value="1"/>
</dbReference>
<dbReference type="STRING" id="6239.C50E3.10.1"/>
<dbReference type="EMBL" id="BX284605">
    <property type="protein sequence ID" value="CCD67747.1"/>
    <property type="molecule type" value="Genomic_DNA"/>
</dbReference>
<dbReference type="eggNOG" id="KOG3017">
    <property type="taxonomic scope" value="Eukaryota"/>
</dbReference>
<dbReference type="PaxDb" id="6239-C50E3.10"/>
<evidence type="ECO:0000259" key="2">
    <source>
        <dbReference type="SMART" id="SM00198"/>
    </source>
</evidence>
<dbReference type="FunCoup" id="Q22930">
    <property type="interactions" value="11"/>
</dbReference>
<dbReference type="GO" id="GO:0005615">
    <property type="term" value="C:extracellular space"/>
    <property type="evidence" value="ECO:0000318"/>
    <property type="project" value="GO_Central"/>
</dbReference>
<feature type="domain" description="SCP" evidence="2">
    <location>
        <begin position="25"/>
        <end position="175"/>
    </location>
</feature>
<dbReference type="AlphaFoldDB" id="Q22930"/>
<dbReference type="SMART" id="SM00198">
    <property type="entry name" value="SCP"/>
    <property type="match status" value="1"/>
</dbReference>
<dbReference type="SUPFAM" id="SSF55797">
    <property type="entry name" value="PR-1-like"/>
    <property type="match status" value="1"/>
</dbReference>
<dbReference type="PhylomeDB" id="Q22930"/>
<keyword evidence="1" id="KW-0732">Signal</keyword>
<feature type="signal peptide" evidence="1">
    <location>
        <begin position="1"/>
        <end position="17"/>
    </location>
</feature>
<keyword evidence="4" id="KW-1185">Reference proteome</keyword>
<dbReference type="WormBase" id="C50E3.10">
    <property type="protein sequence ID" value="CE08903"/>
    <property type="gene ID" value="WBGene00016821"/>
    <property type="gene designation" value="scl-26"/>
</dbReference>
<dbReference type="Gene3D" id="3.40.33.10">
    <property type="entry name" value="CAP"/>
    <property type="match status" value="1"/>
</dbReference>
<dbReference type="InParanoid" id="Q22930"/>
<dbReference type="OrthoDB" id="414826at2759"/>
<dbReference type="Proteomes" id="UP000001940">
    <property type="component" value="Chromosome V"/>
</dbReference>
<name>Q22930_CAEEL</name>
<dbReference type="CDD" id="cd05380">
    <property type="entry name" value="CAP_euk"/>
    <property type="match status" value="1"/>
</dbReference>
<gene>
    <name evidence="3 5" type="primary">scl-26</name>
    <name evidence="5" type="ORF">C50E3.10</name>
    <name evidence="3" type="ORF">CELE_C50E3.10</name>
</gene>
<dbReference type="InterPro" id="IPR035940">
    <property type="entry name" value="CAP_sf"/>
</dbReference>
<dbReference type="PIR" id="T29676">
    <property type="entry name" value="T29676"/>
</dbReference>
<dbReference type="GeneID" id="183662"/>
<evidence type="ECO:0000313" key="3">
    <source>
        <dbReference type="EMBL" id="CCD67747.1"/>
    </source>
</evidence>
<dbReference type="UCSC" id="C50E3.10">
    <property type="organism name" value="c. elegans"/>
</dbReference>
<dbReference type="AGR" id="WB:WBGene00016821"/>
<dbReference type="KEGG" id="cel:CELE_C50E3.10"/>
<proteinExistence type="predicted"/>